<keyword evidence="2" id="KW-0472">Membrane</keyword>
<evidence type="ECO:0000256" key="1">
    <source>
        <dbReference type="SAM" id="MobiDB-lite"/>
    </source>
</evidence>
<sequence length="370" mass="41734">MGISSSHPQKQGLKKPRPPRRPPAPIPKERKILTNQEQVKVLNDNQNVIGPESRITSQEMSDNNGWEENNTMENDDATSERVEEDYESKSSQLQYNIAKDHLKVNKTKPNLHWKWYIKKKGLTLVYYIITTTTTTTTNNNNKKNDSSYSNLDSFLNGVTIAAQVTPAFYGISQQNNRNKKKQKKEKRFKIGQLLREITHTYRAISMLHNIGTEFEKITTLAKAKCYFLKPLTMLPHLLKGGPKSLLSHISLSITTNALLSNYMPMLSVIITNPLGCPFCSFLFFKKNKLGLRSCSDSFKSDEKMNEDTVPLGSADQATCLNSLETIVKKDEGGERREDGLDTYSAAQVQADKSDHAHSIDCEQADTNVLS</sequence>
<reference evidence="3 4" key="1">
    <citation type="journal article" date="2013" name="Curr. Biol.">
        <title>The Genome of the Foraminiferan Reticulomyxa filosa.</title>
        <authorList>
            <person name="Glockner G."/>
            <person name="Hulsmann N."/>
            <person name="Schleicher M."/>
            <person name="Noegel A.A."/>
            <person name="Eichinger L."/>
            <person name="Gallinger C."/>
            <person name="Pawlowski J."/>
            <person name="Sierra R."/>
            <person name="Euteneuer U."/>
            <person name="Pillet L."/>
            <person name="Moustafa A."/>
            <person name="Platzer M."/>
            <person name="Groth M."/>
            <person name="Szafranski K."/>
            <person name="Schliwa M."/>
        </authorList>
    </citation>
    <scope>NUCLEOTIDE SEQUENCE [LARGE SCALE GENOMIC DNA]</scope>
</reference>
<dbReference type="EMBL" id="ASPP01024534">
    <property type="protein sequence ID" value="ETO08931.1"/>
    <property type="molecule type" value="Genomic_DNA"/>
</dbReference>
<evidence type="ECO:0000313" key="3">
    <source>
        <dbReference type="EMBL" id="ETO08931.1"/>
    </source>
</evidence>
<gene>
    <name evidence="3" type="ORF">RFI_28455</name>
</gene>
<keyword evidence="2" id="KW-1133">Transmembrane helix</keyword>
<evidence type="ECO:0000313" key="4">
    <source>
        <dbReference type="Proteomes" id="UP000023152"/>
    </source>
</evidence>
<accession>X6M5P3</accession>
<proteinExistence type="predicted"/>
<dbReference type="AlphaFoldDB" id="X6M5P3"/>
<feature type="region of interest" description="Disordered" evidence="1">
    <location>
        <begin position="1"/>
        <end position="87"/>
    </location>
</feature>
<feature type="compositionally biased region" description="Polar residues" evidence="1">
    <location>
        <begin position="33"/>
        <end position="72"/>
    </location>
</feature>
<keyword evidence="2" id="KW-0812">Transmembrane</keyword>
<dbReference type="Proteomes" id="UP000023152">
    <property type="component" value="Unassembled WGS sequence"/>
</dbReference>
<feature type="transmembrane region" description="Helical" evidence="2">
    <location>
        <begin position="262"/>
        <end position="284"/>
    </location>
</feature>
<keyword evidence="4" id="KW-1185">Reference proteome</keyword>
<feature type="region of interest" description="Disordered" evidence="1">
    <location>
        <begin position="330"/>
        <end position="358"/>
    </location>
</feature>
<feature type="compositionally biased region" description="Basic and acidic residues" evidence="1">
    <location>
        <begin position="330"/>
        <end position="339"/>
    </location>
</feature>
<comment type="caution">
    <text evidence="3">The sequence shown here is derived from an EMBL/GenBank/DDBJ whole genome shotgun (WGS) entry which is preliminary data.</text>
</comment>
<name>X6M5P3_RETFI</name>
<organism evidence="3 4">
    <name type="scientific">Reticulomyxa filosa</name>
    <dbReference type="NCBI Taxonomy" id="46433"/>
    <lineage>
        <taxon>Eukaryota</taxon>
        <taxon>Sar</taxon>
        <taxon>Rhizaria</taxon>
        <taxon>Retaria</taxon>
        <taxon>Foraminifera</taxon>
        <taxon>Monothalamids</taxon>
        <taxon>Reticulomyxidae</taxon>
        <taxon>Reticulomyxa</taxon>
    </lineage>
</organism>
<evidence type="ECO:0000256" key="2">
    <source>
        <dbReference type="SAM" id="Phobius"/>
    </source>
</evidence>
<protein>
    <submittedName>
        <fullName evidence="3">Uncharacterized protein</fullName>
    </submittedName>
</protein>
<feature type="compositionally biased region" description="Acidic residues" evidence="1">
    <location>
        <begin position="73"/>
        <end position="86"/>
    </location>
</feature>